<dbReference type="Pfam" id="PF14897">
    <property type="entry name" value="EpsG"/>
    <property type="match status" value="1"/>
</dbReference>
<evidence type="ECO:0000313" key="3">
    <source>
        <dbReference type="EMBL" id="RGL10061.1"/>
    </source>
</evidence>
<accession>A0A174SEY0</accession>
<feature type="transmembrane region" description="Helical" evidence="1">
    <location>
        <begin position="112"/>
        <end position="133"/>
    </location>
</feature>
<keyword evidence="1" id="KW-0472">Membrane</keyword>
<dbReference type="Proteomes" id="UP000284640">
    <property type="component" value="Unassembled WGS sequence"/>
</dbReference>
<evidence type="ECO:0000313" key="4">
    <source>
        <dbReference type="EMBL" id="RHE56723.1"/>
    </source>
</evidence>
<gene>
    <name evidence="4" type="ORF">DW729_16990</name>
    <name evidence="3" type="ORF">DXC80_16950</name>
    <name evidence="2" type="ORF">ERS852510_02769</name>
</gene>
<dbReference type="RefSeq" id="WP_057253776.1">
    <property type="nucleotide sequence ID" value="NZ_CZAO01000012.1"/>
</dbReference>
<evidence type="ECO:0000313" key="2">
    <source>
        <dbReference type="EMBL" id="CUP94921.1"/>
    </source>
</evidence>
<feature type="transmembrane region" description="Helical" evidence="1">
    <location>
        <begin position="164"/>
        <end position="189"/>
    </location>
</feature>
<dbReference type="EMBL" id="QSRK01000031">
    <property type="protein sequence ID" value="RGL10061.1"/>
    <property type="molecule type" value="Genomic_DNA"/>
</dbReference>
<evidence type="ECO:0000313" key="6">
    <source>
        <dbReference type="Proteomes" id="UP000260795"/>
    </source>
</evidence>
<evidence type="ECO:0000256" key="1">
    <source>
        <dbReference type="SAM" id="Phobius"/>
    </source>
</evidence>
<proteinExistence type="predicted"/>
<feature type="transmembrane region" description="Helical" evidence="1">
    <location>
        <begin position="78"/>
        <end position="100"/>
    </location>
</feature>
<dbReference type="EMBL" id="CZAO01000012">
    <property type="protein sequence ID" value="CUP94921.1"/>
    <property type="molecule type" value="Genomic_DNA"/>
</dbReference>
<dbReference type="Proteomes" id="UP000260795">
    <property type="component" value="Unassembled WGS sequence"/>
</dbReference>
<feature type="transmembrane region" description="Helical" evidence="1">
    <location>
        <begin position="330"/>
        <end position="349"/>
    </location>
</feature>
<dbReference type="Proteomes" id="UP000095766">
    <property type="component" value="Unassembled WGS sequence"/>
</dbReference>
<name>A0A174SEY0_BACUN</name>
<reference evidence="2 5" key="1">
    <citation type="submission" date="2015-09" db="EMBL/GenBank/DDBJ databases">
        <authorList>
            <consortium name="Pathogen Informatics"/>
        </authorList>
    </citation>
    <scope>NUCLEOTIDE SEQUENCE [LARGE SCALE GENOMIC DNA]</scope>
    <source>
        <strain evidence="2 5">2789STDY5834898</strain>
    </source>
</reference>
<feature type="transmembrane region" description="Helical" evidence="1">
    <location>
        <begin position="274"/>
        <end position="295"/>
    </location>
</feature>
<evidence type="ECO:0000313" key="5">
    <source>
        <dbReference type="Proteomes" id="UP000095766"/>
    </source>
</evidence>
<reference evidence="6 7" key="2">
    <citation type="submission" date="2018-08" db="EMBL/GenBank/DDBJ databases">
        <title>A genome reference for cultivated species of the human gut microbiota.</title>
        <authorList>
            <person name="Zou Y."/>
            <person name="Xue W."/>
            <person name="Luo G."/>
        </authorList>
    </citation>
    <scope>NUCLEOTIDE SEQUENCE [LARGE SCALE GENOMIC DNA]</scope>
    <source>
        <strain evidence="4 7">AM27-46</strain>
        <strain evidence="3 6">TF08-13</strain>
    </source>
</reference>
<organism evidence="2 5">
    <name type="scientific">Bacteroides uniformis</name>
    <dbReference type="NCBI Taxonomy" id="820"/>
    <lineage>
        <taxon>Bacteria</taxon>
        <taxon>Pseudomonadati</taxon>
        <taxon>Bacteroidota</taxon>
        <taxon>Bacteroidia</taxon>
        <taxon>Bacteroidales</taxon>
        <taxon>Bacteroidaceae</taxon>
        <taxon>Bacteroides</taxon>
    </lineage>
</organism>
<sequence>MWIYLIVFLISSLLFYIAAKRERKWNISAVFAILIPSLLAGLRDSSIGTDTIVYYDIYDIASSAESYSSFLLTLNTEYFYYIISHVAKYMGGFEFLLFLYQGLTIIFIYNVAYKYSHNLNVFLVFTLYFFLFFNFSLNIMRQCLAMGYLLNISVLLLERKPCRFMFFAILGLIFHTSEIIVATFIYVIYWLSTTTRVKQQLFIPLYFLCIVLLFEKFTIVVSQMEYFSIGRMSDYASSYQADNLGTYNNTDIALAFLNIVVLWIAFHYKLVNKAFYLPMILLIAIQLMFMLLGVYNKWLSRMAMYLTFYSLIFLPHVGHSSKLSRNSRMAYGMVLFFIGLVYWFWINAYRGSNETIPYKVNVELFSFEVISK</sequence>
<evidence type="ECO:0000313" key="7">
    <source>
        <dbReference type="Proteomes" id="UP000284640"/>
    </source>
</evidence>
<keyword evidence="1" id="KW-1133">Transmembrane helix</keyword>
<protein>
    <submittedName>
        <fullName evidence="3">EpsG family protein</fullName>
    </submittedName>
    <submittedName>
        <fullName evidence="2">Polysaccharide polymerase</fullName>
    </submittedName>
</protein>
<dbReference type="AlphaFoldDB" id="A0A174SEY0"/>
<feature type="transmembrane region" description="Helical" evidence="1">
    <location>
        <begin position="201"/>
        <end position="222"/>
    </location>
</feature>
<feature type="transmembrane region" description="Helical" evidence="1">
    <location>
        <begin position="252"/>
        <end position="268"/>
    </location>
</feature>
<dbReference type="EMBL" id="QSKL01000023">
    <property type="protein sequence ID" value="RHE56723.1"/>
    <property type="molecule type" value="Genomic_DNA"/>
</dbReference>
<keyword evidence="1" id="KW-0812">Transmembrane</keyword>
<dbReference type="InterPro" id="IPR049458">
    <property type="entry name" value="EpsG-like"/>
</dbReference>